<keyword evidence="2 6" id="KW-0812">Transmembrane</keyword>
<feature type="transmembrane region" description="Helical" evidence="6">
    <location>
        <begin position="133"/>
        <end position="156"/>
    </location>
</feature>
<evidence type="ECO:0000259" key="7">
    <source>
        <dbReference type="Pfam" id="PF10277"/>
    </source>
</evidence>
<dbReference type="InterPro" id="IPR019402">
    <property type="entry name" value="CWH43_N"/>
</dbReference>
<dbReference type="InterPro" id="IPR050911">
    <property type="entry name" value="DRAM/TMEM150_Autophagy_Mod"/>
</dbReference>
<evidence type="ECO:0000256" key="6">
    <source>
        <dbReference type="SAM" id="Phobius"/>
    </source>
</evidence>
<evidence type="ECO:0000256" key="3">
    <source>
        <dbReference type="ARBA" id="ARBA00022989"/>
    </source>
</evidence>
<protein>
    <recommendedName>
        <fullName evidence="7">CWH43-like N-terminal domain-containing protein</fullName>
    </recommendedName>
</protein>
<dbReference type="PANTHER" id="PTHR21324">
    <property type="entry name" value="FASTING-INDUCIBLE INTEGRAL MEMBRANE PROTEIN TM6P1-RELATED"/>
    <property type="match status" value="1"/>
</dbReference>
<dbReference type="PANTHER" id="PTHR21324:SF2">
    <property type="entry name" value="EG:22E5.9 PROTEIN"/>
    <property type="match status" value="1"/>
</dbReference>
<evidence type="ECO:0000313" key="8">
    <source>
        <dbReference type="EMBL" id="KAK0555671.1"/>
    </source>
</evidence>
<feature type="transmembrane region" description="Helical" evidence="6">
    <location>
        <begin position="168"/>
        <end position="191"/>
    </location>
</feature>
<dbReference type="Pfam" id="PF10277">
    <property type="entry name" value="Frag1"/>
    <property type="match status" value="1"/>
</dbReference>
<proteinExistence type="predicted"/>
<dbReference type="Proteomes" id="UP001176517">
    <property type="component" value="Unassembled WGS sequence"/>
</dbReference>
<dbReference type="GO" id="GO:0005886">
    <property type="term" value="C:plasma membrane"/>
    <property type="evidence" value="ECO:0007669"/>
    <property type="project" value="TreeGrafter"/>
</dbReference>
<keyword evidence="3 6" id="KW-1133">Transmembrane helix</keyword>
<feature type="transmembrane region" description="Helical" evidence="6">
    <location>
        <begin position="12"/>
        <end position="34"/>
    </location>
</feature>
<comment type="subcellular location">
    <subcellularLocation>
        <location evidence="1">Endomembrane system</location>
        <topology evidence="1">Multi-pass membrane protein</topology>
    </subcellularLocation>
</comment>
<accession>A0AAN6GSM1</accession>
<feature type="domain" description="CWH43-like N-terminal" evidence="7">
    <location>
        <begin position="10"/>
        <end position="236"/>
    </location>
</feature>
<dbReference type="EMBL" id="JAPDMZ010000025">
    <property type="protein sequence ID" value="KAK0555671.1"/>
    <property type="molecule type" value="Genomic_DNA"/>
</dbReference>
<gene>
    <name evidence="8" type="ORF">OC846_001636</name>
</gene>
<comment type="caution">
    <text evidence="8">The sequence shown here is derived from an EMBL/GenBank/DDBJ whole genome shotgun (WGS) entry which is preliminary data.</text>
</comment>
<evidence type="ECO:0000256" key="1">
    <source>
        <dbReference type="ARBA" id="ARBA00004127"/>
    </source>
</evidence>
<evidence type="ECO:0000256" key="2">
    <source>
        <dbReference type="ARBA" id="ARBA00022692"/>
    </source>
</evidence>
<dbReference type="AlphaFoldDB" id="A0AAN6GSM1"/>
<organism evidence="8 9">
    <name type="scientific">Tilletia horrida</name>
    <dbReference type="NCBI Taxonomy" id="155126"/>
    <lineage>
        <taxon>Eukaryota</taxon>
        <taxon>Fungi</taxon>
        <taxon>Dikarya</taxon>
        <taxon>Basidiomycota</taxon>
        <taxon>Ustilaginomycotina</taxon>
        <taxon>Exobasidiomycetes</taxon>
        <taxon>Tilletiales</taxon>
        <taxon>Tilletiaceae</taxon>
        <taxon>Tilletia</taxon>
    </lineage>
</organism>
<dbReference type="PROSITE" id="PS51257">
    <property type="entry name" value="PROKAR_LIPOPROTEIN"/>
    <property type="match status" value="1"/>
</dbReference>
<evidence type="ECO:0000313" key="9">
    <source>
        <dbReference type="Proteomes" id="UP001176517"/>
    </source>
</evidence>
<name>A0AAN6GSM1_9BASI</name>
<feature type="transmembrane region" description="Helical" evidence="6">
    <location>
        <begin position="60"/>
        <end position="79"/>
    </location>
</feature>
<feature type="transmembrane region" description="Helical" evidence="6">
    <location>
        <begin position="100"/>
        <end position="121"/>
    </location>
</feature>
<sequence length="309" mass="34651">MVSKPLHGHYWLAPVITTGCWLTNIIGLLVKWIYVDDKREYMRDEADVVFISDSGASHHAWFIIFSSLTAAFYILTTFLERHLRHQRRIPGSVKSKQTSLDIASVVLACIGALALVFLSIFDAFNYSRVHWSFTLIFIVTVGFSVLLQSLQVLSLAHHHDDHKYHLRTVAWVKMSIFILAIPIILIFIITYGICKGQAEPGDSKCNKVVSTAAVCEWAVSFLLAIFFFTYVFDFIPARESAKQGLDETGTQIDDATLAEQHGHLGTKPYAPYAVAKDMGPNHTDAEYNQAMQQARQEFASAPPAAKQQI</sequence>
<feature type="transmembrane region" description="Helical" evidence="6">
    <location>
        <begin position="211"/>
        <end position="232"/>
    </location>
</feature>
<keyword evidence="4 6" id="KW-0472">Membrane</keyword>
<keyword evidence="9" id="KW-1185">Reference proteome</keyword>
<dbReference type="GO" id="GO:0012505">
    <property type="term" value="C:endomembrane system"/>
    <property type="evidence" value="ECO:0007669"/>
    <property type="project" value="UniProtKB-SubCell"/>
</dbReference>
<feature type="region of interest" description="Disordered" evidence="5">
    <location>
        <begin position="273"/>
        <end position="309"/>
    </location>
</feature>
<evidence type="ECO:0000256" key="5">
    <source>
        <dbReference type="SAM" id="MobiDB-lite"/>
    </source>
</evidence>
<reference evidence="8" key="1">
    <citation type="journal article" date="2023" name="PhytoFront">
        <title>Draft Genome Resources of Seven Strains of Tilletia horrida, Causal Agent of Kernel Smut of Rice.</title>
        <authorList>
            <person name="Khanal S."/>
            <person name="Antony Babu S."/>
            <person name="Zhou X.G."/>
        </authorList>
    </citation>
    <scope>NUCLEOTIDE SEQUENCE</scope>
    <source>
        <strain evidence="8">TX6</strain>
    </source>
</reference>
<evidence type="ECO:0000256" key="4">
    <source>
        <dbReference type="ARBA" id="ARBA00023136"/>
    </source>
</evidence>